<evidence type="ECO:0000313" key="1">
    <source>
        <dbReference type="EMBL" id="NHB89575.1"/>
    </source>
</evidence>
<gene>
    <name evidence="1" type="ORF">C5471_18495</name>
</gene>
<dbReference type="Gene3D" id="1.10.10.10">
    <property type="entry name" value="Winged helix-like DNA-binding domain superfamily/Winged helix DNA-binding domain"/>
    <property type="match status" value="1"/>
</dbReference>
<dbReference type="Pfam" id="PF13730">
    <property type="entry name" value="HTH_36"/>
    <property type="match status" value="1"/>
</dbReference>
<organism evidence="1 2">
    <name type="scientific">Photorhabdus tasmaniensis</name>
    <dbReference type="NCBI Taxonomy" id="1004159"/>
    <lineage>
        <taxon>Bacteria</taxon>
        <taxon>Pseudomonadati</taxon>
        <taxon>Pseudomonadota</taxon>
        <taxon>Gammaproteobacteria</taxon>
        <taxon>Enterobacterales</taxon>
        <taxon>Morganellaceae</taxon>
        <taxon>Photorhabdus</taxon>
    </lineage>
</organism>
<proteinExistence type="predicted"/>
<dbReference type="RefSeq" id="WP_133812565.1">
    <property type="nucleotide sequence ID" value="NZ_CAWPIF010000049.1"/>
</dbReference>
<protein>
    <submittedName>
        <fullName evidence="1">Helix-turn-helix domain-containing protein</fullName>
    </submittedName>
</protein>
<keyword evidence="2" id="KW-1185">Reference proteome</keyword>
<name>A0ABX0GK46_9GAMM</name>
<dbReference type="EMBL" id="PUJU01000049">
    <property type="protein sequence ID" value="NHB89575.1"/>
    <property type="molecule type" value="Genomic_DNA"/>
</dbReference>
<accession>A0ABX0GK46</accession>
<evidence type="ECO:0000313" key="2">
    <source>
        <dbReference type="Proteomes" id="UP000697802"/>
    </source>
</evidence>
<comment type="caution">
    <text evidence="1">The sequence shown here is derived from an EMBL/GenBank/DDBJ whole genome shotgun (WGS) entry which is preliminary data.</text>
</comment>
<dbReference type="InterPro" id="IPR036388">
    <property type="entry name" value="WH-like_DNA-bd_sf"/>
</dbReference>
<reference evidence="1 2" key="1">
    <citation type="submission" date="2018-02" db="EMBL/GenBank/DDBJ databases">
        <authorList>
            <person name="Machado R.A."/>
        </authorList>
    </citation>
    <scope>NUCLEOTIDE SEQUENCE [LARGE SCALE GENOMIC DNA]</scope>
    <source>
        <strain evidence="1 2">T327</strain>
    </source>
</reference>
<dbReference type="Proteomes" id="UP000697802">
    <property type="component" value="Unassembled WGS sequence"/>
</dbReference>
<sequence>MSMNLMAHAMSVKVGNPLRKLILLKLADNANDQGECWPSIPYIGEQCEMSERSVQNHIKQLVKDGFLWIEERKSENGLNRSNVYHLTLSNGVKNSGAGDAPYGEFSAPCGANAAPVSGAGDAPRTSHSLEPVKEPITPIVPKNKKSKFDAHQVEIPEWLDPSIWHEWVSYRQQSDKQIKTQLTVTKAFDLLKECFDDGHDPVDVINTSIANGWQGLFKPKYPPRAKQNLDFNNTDWIEGLTI</sequence>